<proteinExistence type="predicted"/>
<dbReference type="AlphaFoldDB" id="A0A4Y7R4S5"/>
<sequence length="436" mass="47805">MSCIKALLSPPLPPALIAHNNEHDAQDDEHGSNERITATVWGCRLMSLAGLSRLYWRISPALTILFTPSRPSTSSSFALSRTSTSDANSSFLECEESRSFKISPRKLRNTLFRNRNTHLNASRSEQDLELNSSQASFATGDTRSTTTDEAFSTESSDCIPYIPFVSQHERGIFPEPSSAPRARYTQRQAAPSPTPPARRPNPTLPTRLLTPLENVLFGGDSDSQPSITINSEDQEGDEVSITSSSVSYASTERDTFGLPVTSTESEESMVSFSDPFGTERARRAREIPRHPFATSPDSDDVFTEQRAPATGAGTDMYSIATSESCYSLDTYHDPADENYRFSRTSSQMNVQSDSSHPTDAHPGNRKSTATANSDGQLMLDDYTKMRFAAATGSHMSAPPDIRVESASTISHIPTPARKRLAISFILMLKISFAPRP</sequence>
<feature type="compositionally biased region" description="Polar residues" evidence="1">
    <location>
        <begin position="365"/>
        <end position="375"/>
    </location>
</feature>
<protein>
    <submittedName>
        <fullName evidence="2">Uncharacterized protein</fullName>
    </submittedName>
</protein>
<accession>A0A4Y7R4S5</accession>
<reference evidence="2 3" key="1">
    <citation type="journal article" date="2019" name="Nat. Ecol. Evol.">
        <title>Megaphylogeny resolves global patterns of mushroom evolution.</title>
        <authorList>
            <person name="Varga T."/>
            <person name="Krizsan K."/>
            <person name="Foldi C."/>
            <person name="Dima B."/>
            <person name="Sanchez-Garcia M."/>
            <person name="Sanchez-Ramirez S."/>
            <person name="Szollosi G.J."/>
            <person name="Szarkandi J.G."/>
            <person name="Papp V."/>
            <person name="Albert L."/>
            <person name="Andreopoulos W."/>
            <person name="Angelini C."/>
            <person name="Antonin V."/>
            <person name="Barry K.W."/>
            <person name="Bougher N.L."/>
            <person name="Buchanan P."/>
            <person name="Buyck B."/>
            <person name="Bense V."/>
            <person name="Catcheside P."/>
            <person name="Chovatia M."/>
            <person name="Cooper J."/>
            <person name="Damon W."/>
            <person name="Desjardin D."/>
            <person name="Finy P."/>
            <person name="Geml J."/>
            <person name="Haridas S."/>
            <person name="Hughes K."/>
            <person name="Justo A."/>
            <person name="Karasinski D."/>
            <person name="Kautmanova I."/>
            <person name="Kiss B."/>
            <person name="Kocsube S."/>
            <person name="Kotiranta H."/>
            <person name="LaButti K.M."/>
            <person name="Lechner B.E."/>
            <person name="Liimatainen K."/>
            <person name="Lipzen A."/>
            <person name="Lukacs Z."/>
            <person name="Mihaltcheva S."/>
            <person name="Morgado L.N."/>
            <person name="Niskanen T."/>
            <person name="Noordeloos M.E."/>
            <person name="Ohm R.A."/>
            <person name="Ortiz-Santana B."/>
            <person name="Ovrebo C."/>
            <person name="Racz N."/>
            <person name="Riley R."/>
            <person name="Savchenko A."/>
            <person name="Shiryaev A."/>
            <person name="Soop K."/>
            <person name="Spirin V."/>
            <person name="Szebenyi C."/>
            <person name="Tomsovsky M."/>
            <person name="Tulloss R.E."/>
            <person name="Uehling J."/>
            <person name="Grigoriev I.V."/>
            <person name="Vagvolgyi C."/>
            <person name="Papp T."/>
            <person name="Martin F.M."/>
            <person name="Miettinen O."/>
            <person name="Hibbett D.S."/>
            <person name="Nagy L.G."/>
        </authorList>
    </citation>
    <scope>NUCLEOTIDE SEQUENCE [LARGE SCALE GENOMIC DNA]</scope>
    <source>
        <strain evidence="2 3">FP101781</strain>
    </source>
</reference>
<dbReference type="EMBL" id="QPFP01000664">
    <property type="protein sequence ID" value="TEB04015.1"/>
    <property type="molecule type" value="Genomic_DNA"/>
</dbReference>
<evidence type="ECO:0000313" key="3">
    <source>
        <dbReference type="Proteomes" id="UP000298030"/>
    </source>
</evidence>
<feature type="compositionally biased region" description="Polar residues" evidence="1">
    <location>
        <begin position="344"/>
        <end position="357"/>
    </location>
</feature>
<feature type="region of interest" description="Disordered" evidence="1">
    <location>
        <begin position="344"/>
        <end position="375"/>
    </location>
</feature>
<feature type="region of interest" description="Disordered" evidence="1">
    <location>
        <begin position="118"/>
        <end position="154"/>
    </location>
</feature>
<dbReference type="Proteomes" id="UP000298030">
    <property type="component" value="Unassembled WGS sequence"/>
</dbReference>
<feature type="region of interest" description="Disordered" evidence="1">
    <location>
        <begin position="169"/>
        <end position="206"/>
    </location>
</feature>
<feature type="compositionally biased region" description="Pro residues" evidence="1">
    <location>
        <begin position="192"/>
        <end position="203"/>
    </location>
</feature>
<feature type="compositionally biased region" description="Polar residues" evidence="1">
    <location>
        <begin position="221"/>
        <end position="231"/>
    </location>
</feature>
<name>A0A4Y7R4S5_COPMI</name>
<dbReference type="OrthoDB" id="2995604at2759"/>
<keyword evidence="3" id="KW-1185">Reference proteome</keyword>
<gene>
    <name evidence="2" type="ORF">FA13DRAFT_1825073</name>
</gene>
<feature type="compositionally biased region" description="Low complexity" evidence="1">
    <location>
        <begin position="239"/>
        <end position="250"/>
    </location>
</feature>
<comment type="caution">
    <text evidence="2">The sequence shown here is derived from an EMBL/GenBank/DDBJ whole genome shotgun (WGS) entry which is preliminary data.</text>
</comment>
<organism evidence="2 3">
    <name type="scientific">Coprinellus micaceus</name>
    <name type="common">Glistening ink-cap mushroom</name>
    <name type="synonym">Coprinus micaceus</name>
    <dbReference type="NCBI Taxonomy" id="71717"/>
    <lineage>
        <taxon>Eukaryota</taxon>
        <taxon>Fungi</taxon>
        <taxon>Dikarya</taxon>
        <taxon>Basidiomycota</taxon>
        <taxon>Agaricomycotina</taxon>
        <taxon>Agaricomycetes</taxon>
        <taxon>Agaricomycetidae</taxon>
        <taxon>Agaricales</taxon>
        <taxon>Agaricineae</taxon>
        <taxon>Psathyrellaceae</taxon>
        <taxon>Coprinellus</taxon>
    </lineage>
</organism>
<evidence type="ECO:0000313" key="2">
    <source>
        <dbReference type="EMBL" id="TEB04015.1"/>
    </source>
</evidence>
<evidence type="ECO:0000256" key="1">
    <source>
        <dbReference type="SAM" id="MobiDB-lite"/>
    </source>
</evidence>
<feature type="region of interest" description="Disordered" evidence="1">
    <location>
        <begin position="219"/>
        <end position="255"/>
    </location>
</feature>